<dbReference type="AlphaFoldDB" id="A0A5C6TSG5"/>
<dbReference type="Pfam" id="PF12697">
    <property type="entry name" value="Abhydrolase_6"/>
    <property type="match status" value="1"/>
</dbReference>
<dbReference type="Proteomes" id="UP000321249">
    <property type="component" value="Unassembled WGS sequence"/>
</dbReference>
<accession>A0A5C6TSG5</accession>
<dbReference type="OrthoDB" id="7172093at2"/>
<keyword evidence="3" id="KW-0378">Hydrolase</keyword>
<dbReference type="Gene3D" id="3.40.50.1820">
    <property type="entry name" value="alpha/beta hydrolase"/>
    <property type="match status" value="1"/>
</dbReference>
<dbReference type="InterPro" id="IPR000639">
    <property type="entry name" value="Epox_hydrolase-like"/>
</dbReference>
<dbReference type="PANTHER" id="PTHR43194">
    <property type="entry name" value="HYDROLASE ALPHA/BETA FOLD FAMILY"/>
    <property type="match status" value="1"/>
</dbReference>
<keyword evidence="1" id="KW-0732">Signal</keyword>
<dbReference type="PRINTS" id="PR00412">
    <property type="entry name" value="EPOXHYDRLASE"/>
</dbReference>
<evidence type="ECO:0000259" key="2">
    <source>
        <dbReference type="Pfam" id="PF12697"/>
    </source>
</evidence>
<name>A0A5C6TSG5_9SPHN</name>
<dbReference type="RefSeq" id="WP_147042744.1">
    <property type="nucleotide sequence ID" value="NZ_BAABIR010000003.1"/>
</dbReference>
<sequence length="300" mass="31068">MHICRLLAFASLACCATPILHAQAPASPPATVPASASAETRLAHISVVSIGSGDPVVLIPGLASPRAVWDGIAPELARGHRVLLVQVNGFGGDDPGANRSEGTLAGITSDIVRYLDDNHIRSTAVIGHSMGGLVGMMLARDHGDRISKLMIVDSLPFLGTLMGPGASVDSLRPVAQQMRDAIANGNGAQPSPPNMSLTDSGRAQIGAWLNASNRAAVGQALYEDMTTDLRGDVPAIGRVPTTVLYAVPDPARAAMFQSVFAGAYAAAPSIRVVPVEGAAHFIMLDQPERFRAAVDSFLAG</sequence>
<organism evidence="3 4">
    <name type="scientific">Allosphingosinicella ginsenosidimutans</name>
    <dbReference type="NCBI Taxonomy" id="1176539"/>
    <lineage>
        <taxon>Bacteria</taxon>
        <taxon>Pseudomonadati</taxon>
        <taxon>Pseudomonadota</taxon>
        <taxon>Alphaproteobacteria</taxon>
        <taxon>Sphingomonadales</taxon>
        <taxon>Sphingomonadaceae</taxon>
        <taxon>Allosphingosinicella</taxon>
    </lineage>
</organism>
<gene>
    <name evidence="3" type="ORF">FRZ32_06465</name>
</gene>
<dbReference type="PRINTS" id="PR00111">
    <property type="entry name" value="ABHYDROLASE"/>
</dbReference>
<reference evidence="3 4" key="1">
    <citation type="journal article" date="2015" name="J. Microbiol.">
        <title>Sphingosinicella ginsenosidimutans sp. nov., with ginsenoside converting activity.</title>
        <authorList>
            <person name="Kim J.K."/>
            <person name="Kang M.S."/>
            <person name="Park S.C."/>
            <person name="Kim K.M."/>
            <person name="Choi K."/>
            <person name="Yoon M.H."/>
            <person name="Im W.T."/>
        </authorList>
    </citation>
    <scope>NUCLEOTIDE SEQUENCE [LARGE SCALE GENOMIC DNA]</scope>
    <source>
        <strain evidence="3 4">BS-11</strain>
    </source>
</reference>
<evidence type="ECO:0000313" key="3">
    <source>
        <dbReference type="EMBL" id="TXC63334.1"/>
    </source>
</evidence>
<evidence type="ECO:0000313" key="4">
    <source>
        <dbReference type="Proteomes" id="UP000321249"/>
    </source>
</evidence>
<protein>
    <submittedName>
        <fullName evidence="3">Alpha/beta hydrolase</fullName>
    </submittedName>
</protein>
<dbReference type="InterPro" id="IPR050228">
    <property type="entry name" value="Carboxylesterase_BioH"/>
</dbReference>
<dbReference type="GO" id="GO:0016787">
    <property type="term" value="F:hydrolase activity"/>
    <property type="evidence" value="ECO:0007669"/>
    <property type="project" value="UniProtKB-KW"/>
</dbReference>
<evidence type="ECO:0000256" key="1">
    <source>
        <dbReference type="SAM" id="SignalP"/>
    </source>
</evidence>
<feature type="signal peptide" evidence="1">
    <location>
        <begin position="1"/>
        <end position="22"/>
    </location>
</feature>
<keyword evidence="4" id="KW-1185">Reference proteome</keyword>
<feature type="domain" description="AB hydrolase-1" evidence="2">
    <location>
        <begin position="56"/>
        <end position="293"/>
    </location>
</feature>
<proteinExistence type="predicted"/>
<feature type="chain" id="PRO_5022888639" evidence="1">
    <location>
        <begin position="23"/>
        <end position="300"/>
    </location>
</feature>
<dbReference type="InterPro" id="IPR000073">
    <property type="entry name" value="AB_hydrolase_1"/>
</dbReference>
<dbReference type="PANTHER" id="PTHR43194:SF2">
    <property type="entry name" value="PEROXISOMAL MEMBRANE PROTEIN LPX1"/>
    <property type="match status" value="1"/>
</dbReference>
<dbReference type="SUPFAM" id="SSF53474">
    <property type="entry name" value="alpha/beta-Hydrolases"/>
    <property type="match status" value="1"/>
</dbReference>
<comment type="caution">
    <text evidence="3">The sequence shown here is derived from an EMBL/GenBank/DDBJ whole genome shotgun (WGS) entry which is preliminary data.</text>
</comment>
<dbReference type="InterPro" id="IPR029058">
    <property type="entry name" value="AB_hydrolase_fold"/>
</dbReference>
<dbReference type="EMBL" id="VOQQ01000001">
    <property type="protein sequence ID" value="TXC63334.1"/>
    <property type="molecule type" value="Genomic_DNA"/>
</dbReference>